<evidence type="ECO:0000313" key="8">
    <source>
        <dbReference type="EMBL" id="KAH7387899.1"/>
    </source>
</evidence>
<proteinExistence type="inferred from homology"/>
<feature type="zinc finger region" description="FLZ-type" evidence="5">
    <location>
        <begin position="161"/>
        <end position="205"/>
    </location>
</feature>
<organism evidence="8 9">
    <name type="scientific">Ceratopteris richardii</name>
    <name type="common">Triangle waterfern</name>
    <dbReference type="NCBI Taxonomy" id="49495"/>
    <lineage>
        <taxon>Eukaryota</taxon>
        <taxon>Viridiplantae</taxon>
        <taxon>Streptophyta</taxon>
        <taxon>Embryophyta</taxon>
        <taxon>Tracheophyta</taxon>
        <taxon>Polypodiopsida</taxon>
        <taxon>Polypodiidae</taxon>
        <taxon>Polypodiales</taxon>
        <taxon>Pteridineae</taxon>
        <taxon>Pteridaceae</taxon>
        <taxon>Parkerioideae</taxon>
        <taxon>Ceratopteris</taxon>
    </lineage>
</organism>
<dbReference type="AlphaFoldDB" id="A0A8T2T492"/>
<evidence type="ECO:0000259" key="7">
    <source>
        <dbReference type="PROSITE" id="PS51795"/>
    </source>
</evidence>
<name>A0A8T2T492_CERRI</name>
<dbReference type="Proteomes" id="UP000825935">
    <property type="component" value="Chromosome 16"/>
</dbReference>
<evidence type="ECO:0000256" key="5">
    <source>
        <dbReference type="PROSITE-ProRule" id="PRU01131"/>
    </source>
</evidence>
<dbReference type="OrthoDB" id="1926521at2759"/>
<keyword evidence="9" id="KW-1185">Reference proteome</keyword>
<keyword evidence="4" id="KW-0479">Metal-binding</keyword>
<keyword evidence="3" id="KW-0963">Cytoplasm</keyword>
<feature type="domain" description="FLZ-type" evidence="7">
    <location>
        <begin position="161"/>
        <end position="205"/>
    </location>
</feature>
<dbReference type="PROSITE" id="PS51795">
    <property type="entry name" value="ZF_FLZ"/>
    <property type="match status" value="1"/>
</dbReference>
<dbReference type="GO" id="GO:0046872">
    <property type="term" value="F:metal ion binding"/>
    <property type="evidence" value="ECO:0007669"/>
    <property type="project" value="UniProtKB-KW"/>
</dbReference>
<dbReference type="InterPro" id="IPR007650">
    <property type="entry name" value="Zf-FLZ_dom"/>
</dbReference>
<dbReference type="PANTHER" id="PTHR33059">
    <property type="entry name" value="FCS-LIKE ZINC FINGER 5"/>
    <property type="match status" value="1"/>
</dbReference>
<evidence type="ECO:0000256" key="3">
    <source>
        <dbReference type="ARBA" id="ARBA00022490"/>
    </source>
</evidence>
<protein>
    <recommendedName>
        <fullName evidence="7">FLZ-type domain-containing protein</fullName>
    </recommendedName>
</protein>
<evidence type="ECO:0000256" key="1">
    <source>
        <dbReference type="ARBA" id="ARBA00004496"/>
    </source>
</evidence>
<evidence type="ECO:0000313" key="9">
    <source>
        <dbReference type="Proteomes" id="UP000825935"/>
    </source>
</evidence>
<feature type="region of interest" description="Disordered" evidence="6">
    <location>
        <begin position="209"/>
        <end position="228"/>
    </location>
</feature>
<reference evidence="8" key="1">
    <citation type="submission" date="2021-08" db="EMBL/GenBank/DDBJ databases">
        <title>WGS assembly of Ceratopteris richardii.</title>
        <authorList>
            <person name="Marchant D.B."/>
            <person name="Chen G."/>
            <person name="Jenkins J."/>
            <person name="Shu S."/>
            <person name="Leebens-Mack J."/>
            <person name="Grimwood J."/>
            <person name="Schmutz J."/>
            <person name="Soltis P."/>
            <person name="Soltis D."/>
            <person name="Chen Z.-H."/>
        </authorList>
    </citation>
    <scope>NUCLEOTIDE SEQUENCE</scope>
    <source>
        <strain evidence="8">Whitten #5841</strain>
        <tissue evidence="8">Leaf</tissue>
    </source>
</reference>
<dbReference type="PANTHER" id="PTHR33059:SF4">
    <property type="entry name" value="FCS-LIKE ZINC FINGER 5"/>
    <property type="match status" value="1"/>
</dbReference>
<comment type="similarity">
    <text evidence="2">Belongs to the FLZ family.</text>
</comment>
<evidence type="ECO:0000256" key="6">
    <source>
        <dbReference type="SAM" id="MobiDB-lite"/>
    </source>
</evidence>
<gene>
    <name evidence="8" type="ORF">KP509_16G047500</name>
</gene>
<feature type="compositionally biased region" description="Polar residues" evidence="6">
    <location>
        <begin position="216"/>
        <end position="228"/>
    </location>
</feature>
<evidence type="ECO:0000256" key="2">
    <source>
        <dbReference type="ARBA" id="ARBA00009374"/>
    </source>
</evidence>
<comment type="subcellular location">
    <subcellularLocation>
        <location evidence="1">Cytoplasm</location>
    </subcellularLocation>
</comment>
<dbReference type="GO" id="GO:0005737">
    <property type="term" value="C:cytoplasm"/>
    <property type="evidence" value="ECO:0007669"/>
    <property type="project" value="UniProtKB-SubCell"/>
</dbReference>
<dbReference type="EMBL" id="CM035421">
    <property type="protein sequence ID" value="KAH7387899.1"/>
    <property type="molecule type" value="Genomic_DNA"/>
</dbReference>
<accession>A0A8T2T492</accession>
<dbReference type="Pfam" id="PF04570">
    <property type="entry name" value="zf-FLZ"/>
    <property type="match status" value="1"/>
</dbReference>
<comment type="caution">
    <text evidence="8">The sequence shown here is derived from an EMBL/GenBank/DDBJ whole genome shotgun (WGS) entry which is preliminary data.</text>
</comment>
<evidence type="ECO:0000256" key="4">
    <source>
        <dbReference type="ARBA" id="ARBA00022723"/>
    </source>
</evidence>
<sequence>MMLGKRFRRTTSVSQFGSALVSPAQAVSMPAEEQQQQKMAAFPDPVCLEVARPFTFQVRGDCLSHDCGRDAHTLCIDAHEDASPEAMDVVMEQICPSVSVPGRNYRDIPGNEQWPGQVSGVCSSWYASPQSHQMRPQSSTILQVSSSSHGNGVVEQSRSLGFLEECFLCKRRLRHERDIFIYRGDTAFCSEECRHRQILSYERRSARGASGKRGTVANSSSAETTVAA</sequence>